<dbReference type="RefSeq" id="WP_186634925.1">
    <property type="nucleotide sequence ID" value="NZ_JAFMZN010000010.1"/>
</dbReference>
<dbReference type="CDD" id="cd02440">
    <property type="entry name" value="AdoMet_MTases"/>
    <property type="match status" value="1"/>
</dbReference>
<keyword evidence="3" id="KW-0489">Methyltransferase</keyword>
<dbReference type="InterPro" id="IPR029063">
    <property type="entry name" value="SAM-dependent_MTases_sf"/>
</dbReference>
<evidence type="ECO:0000313" key="3">
    <source>
        <dbReference type="EMBL" id="MBC3539330.1"/>
    </source>
</evidence>
<evidence type="ECO:0000259" key="2">
    <source>
        <dbReference type="Pfam" id="PF13649"/>
    </source>
</evidence>
<gene>
    <name evidence="3" type="ORF">H7U12_06530</name>
</gene>
<comment type="caution">
    <text evidence="3">The sequence shown here is derived from an EMBL/GenBank/DDBJ whole genome shotgun (WGS) entry which is preliminary data.</text>
</comment>
<dbReference type="InterPro" id="IPR041698">
    <property type="entry name" value="Methyltransf_25"/>
</dbReference>
<dbReference type="Proteomes" id="UP000659698">
    <property type="component" value="Unassembled WGS sequence"/>
</dbReference>
<keyword evidence="1" id="KW-0808">Transferase</keyword>
<dbReference type="GO" id="GO:0032259">
    <property type="term" value="P:methylation"/>
    <property type="evidence" value="ECO:0007669"/>
    <property type="project" value="UniProtKB-KW"/>
</dbReference>
<dbReference type="PANTHER" id="PTHR43861">
    <property type="entry name" value="TRANS-ACONITATE 2-METHYLTRANSFERASE-RELATED"/>
    <property type="match status" value="1"/>
</dbReference>
<dbReference type="Gene3D" id="3.40.50.150">
    <property type="entry name" value="Vaccinia Virus protein VP39"/>
    <property type="match status" value="1"/>
</dbReference>
<name>A0ABR6VQ57_9BACT</name>
<proteinExistence type="predicted"/>
<protein>
    <submittedName>
        <fullName evidence="3">Class I SAM-dependent methyltransferase</fullName>
    </submittedName>
</protein>
<evidence type="ECO:0000256" key="1">
    <source>
        <dbReference type="ARBA" id="ARBA00022679"/>
    </source>
</evidence>
<dbReference type="EMBL" id="JACOAF010000019">
    <property type="protein sequence ID" value="MBC3539330.1"/>
    <property type="molecule type" value="Genomic_DNA"/>
</dbReference>
<reference evidence="3 4" key="1">
    <citation type="journal article" date="2019" name="Int. J. Syst. Evol. Microbiol.">
        <title>Rufibacter sediminis sp. nov., isolated from freshwater lake sediment.</title>
        <authorList>
            <person name="Qu J.H."/>
            <person name="Zhang L.J."/>
            <person name="Fu Y.H."/>
            <person name="Li H.F."/>
        </authorList>
    </citation>
    <scope>NUCLEOTIDE SEQUENCE [LARGE SCALE GENOMIC DNA]</scope>
    <source>
        <strain evidence="3 4">H-1</strain>
    </source>
</reference>
<organism evidence="3 4">
    <name type="scientific">Rufibacter sediminis</name>
    <dbReference type="NCBI Taxonomy" id="2762756"/>
    <lineage>
        <taxon>Bacteria</taxon>
        <taxon>Pseudomonadati</taxon>
        <taxon>Bacteroidota</taxon>
        <taxon>Cytophagia</taxon>
        <taxon>Cytophagales</taxon>
        <taxon>Hymenobacteraceae</taxon>
        <taxon>Rufibacter</taxon>
    </lineage>
</organism>
<accession>A0ABR6VQ57</accession>
<sequence length="181" mass="20015">MATTFINARGRTIGVTSVRNWVRTLPQNSTVLDLGCGTGIPISKVLLEEGMTVYGVDASPTLVNAFRQHFPHSPVICESVENSSFFQRKFDGVIAWGLLFLLPKQAQEKVIEKVSDTLEIGGKFLFTAPAEKTQWKDVLTGYHSISLGAKTYKEIVAASGLSLIEEFEDEGRNHYYITVKS</sequence>
<feature type="domain" description="Methyltransferase" evidence="2">
    <location>
        <begin position="31"/>
        <end position="122"/>
    </location>
</feature>
<evidence type="ECO:0000313" key="4">
    <source>
        <dbReference type="Proteomes" id="UP000659698"/>
    </source>
</evidence>
<dbReference type="SUPFAM" id="SSF53335">
    <property type="entry name" value="S-adenosyl-L-methionine-dependent methyltransferases"/>
    <property type="match status" value="1"/>
</dbReference>
<dbReference type="GO" id="GO:0008168">
    <property type="term" value="F:methyltransferase activity"/>
    <property type="evidence" value="ECO:0007669"/>
    <property type="project" value="UniProtKB-KW"/>
</dbReference>
<dbReference type="Pfam" id="PF13649">
    <property type="entry name" value="Methyltransf_25"/>
    <property type="match status" value="1"/>
</dbReference>
<keyword evidence="4" id="KW-1185">Reference proteome</keyword>